<gene>
    <name evidence="7" type="ORF">CRE_10617</name>
</gene>
<proteinExistence type="predicted"/>
<dbReference type="EMBL" id="DS268586">
    <property type="protein sequence ID" value="EFO92013.1"/>
    <property type="molecule type" value="Genomic_DNA"/>
</dbReference>
<organism evidence="8">
    <name type="scientific">Caenorhabditis remanei</name>
    <name type="common">Caenorhabditis vulgaris</name>
    <dbReference type="NCBI Taxonomy" id="31234"/>
    <lineage>
        <taxon>Eukaryota</taxon>
        <taxon>Metazoa</taxon>
        <taxon>Ecdysozoa</taxon>
        <taxon>Nematoda</taxon>
        <taxon>Chromadorea</taxon>
        <taxon>Rhabditida</taxon>
        <taxon>Rhabditina</taxon>
        <taxon>Rhabditomorpha</taxon>
        <taxon>Rhabditoidea</taxon>
        <taxon>Rhabditidae</taxon>
        <taxon>Peloderinae</taxon>
        <taxon>Caenorhabditis</taxon>
    </lineage>
</organism>
<feature type="transmembrane region" description="Helical" evidence="5">
    <location>
        <begin position="43"/>
        <end position="64"/>
    </location>
</feature>
<evidence type="ECO:0000313" key="8">
    <source>
        <dbReference type="Proteomes" id="UP000008281"/>
    </source>
</evidence>
<keyword evidence="5" id="KW-0812">Transmembrane</keyword>
<evidence type="ECO:0000256" key="1">
    <source>
        <dbReference type="ARBA" id="ARBA00022723"/>
    </source>
</evidence>
<evidence type="ECO:0000256" key="2">
    <source>
        <dbReference type="ARBA" id="ARBA00022771"/>
    </source>
</evidence>
<dbReference type="STRING" id="31234.E3NBJ4"/>
<dbReference type="InterPro" id="IPR052667">
    <property type="entry name" value="E3_ubiquitin-ligase_RING"/>
</dbReference>
<dbReference type="SUPFAM" id="SSF57850">
    <property type="entry name" value="RING/U-box"/>
    <property type="match status" value="1"/>
</dbReference>
<name>E3NBJ4_CAERE</name>
<dbReference type="PROSITE" id="PS50089">
    <property type="entry name" value="ZF_RING_2"/>
    <property type="match status" value="1"/>
</dbReference>
<sequence length="318" mass="37012">MAKSFASPGFFTDGLMLVLAFYYSFCAFVSSIAIIFVEFQMEYFITFGKTLATCLLIFLSFLLFKTFINFLSDRYEITDVKRSRNILLVGFGGISVTGVVTQLGICFTEDNIHLQIYLFCISTFTIFNFWAVTLRDSRLWESDYNNFLKFRARVGFSHFLLSIAILRISKSLTATDDTFKQHFGFMFFLYLPCSMATIDFLVVWRNGIQRTDVKFKDWFILENESEFERIGGGSENRNPSDCRICLLEYSDGKPRIPRILSCGHTVCEKCIEEMPKNDRSVQCPFCRQTTRVYYAKSLPKNYLALEFVDELKKPKYWL</sequence>
<dbReference type="InterPro" id="IPR001841">
    <property type="entry name" value="Znf_RING"/>
</dbReference>
<keyword evidence="3" id="KW-0862">Zinc</keyword>
<evidence type="ECO:0000256" key="5">
    <source>
        <dbReference type="SAM" id="Phobius"/>
    </source>
</evidence>
<dbReference type="GO" id="GO:0008270">
    <property type="term" value="F:zinc ion binding"/>
    <property type="evidence" value="ECO:0007669"/>
    <property type="project" value="UniProtKB-KW"/>
</dbReference>
<feature type="transmembrane region" description="Helical" evidence="5">
    <location>
        <begin position="181"/>
        <end position="204"/>
    </location>
</feature>
<keyword evidence="5" id="KW-1133">Transmembrane helix</keyword>
<dbReference type="Pfam" id="PF14634">
    <property type="entry name" value="zf-RING_5"/>
    <property type="match status" value="1"/>
</dbReference>
<dbReference type="PANTHER" id="PTHR47156:SF10">
    <property type="entry name" value="E3 UBIQUITIN-PROTEIN LIGASE TRIM-21-RELATED"/>
    <property type="match status" value="1"/>
</dbReference>
<dbReference type="OMA" id="WFILENE"/>
<dbReference type="InterPro" id="IPR013083">
    <property type="entry name" value="Znf_RING/FYVE/PHD"/>
</dbReference>
<feature type="transmembrane region" description="Helical" evidence="5">
    <location>
        <begin position="111"/>
        <end position="131"/>
    </location>
</feature>
<evidence type="ECO:0000259" key="6">
    <source>
        <dbReference type="PROSITE" id="PS50089"/>
    </source>
</evidence>
<keyword evidence="8" id="KW-1185">Reference proteome</keyword>
<dbReference type="PANTHER" id="PTHR47156">
    <property type="entry name" value="PROTEIN CBG20824"/>
    <property type="match status" value="1"/>
</dbReference>
<feature type="transmembrane region" description="Helical" evidence="5">
    <location>
        <begin position="85"/>
        <end position="105"/>
    </location>
</feature>
<dbReference type="InParanoid" id="E3NBJ4"/>
<dbReference type="Gene3D" id="3.30.40.10">
    <property type="entry name" value="Zinc/RING finger domain, C3HC4 (zinc finger)"/>
    <property type="match status" value="1"/>
</dbReference>
<dbReference type="PROSITE" id="PS00518">
    <property type="entry name" value="ZF_RING_1"/>
    <property type="match status" value="1"/>
</dbReference>
<dbReference type="HOGENOM" id="CLU_051246_1_0_1"/>
<dbReference type="Proteomes" id="UP000008281">
    <property type="component" value="Unassembled WGS sequence"/>
</dbReference>
<dbReference type="InterPro" id="IPR017907">
    <property type="entry name" value="Znf_RING_CS"/>
</dbReference>
<dbReference type="SMART" id="SM00184">
    <property type="entry name" value="RING"/>
    <property type="match status" value="1"/>
</dbReference>
<dbReference type="eggNOG" id="KOG4185">
    <property type="taxonomic scope" value="Eukaryota"/>
</dbReference>
<protein>
    <recommendedName>
        <fullName evidence="6">RING-type domain-containing protein</fullName>
    </recommendedName>
</protein>
<keyword evidence="1" id="KW-0479">Metal-binding</keyword>
<feature type="transmembrane region" description="Helical" evidence="5">
    <location>
        <begin position="152"/>
        <end position="169"/>
    </location>
</feature>
<evidence type="ECO:0000313" key="7">
    <source>
        <dbReference type="EMBL" id="EFO92013.1"/>
    </source>
</evidence>
<reference evidence="7" key="1">
    <citation type="submission" date="2007-07" db="EMBL/GenBank/DDBJ databases">
        <title>PCAP assembly of the Caenorhabditis remanei genome.</title>
        <authorList>
            <consortium name="The Caenorhabditis remanei Sequencing Consortium"/>
            <person name="Wilson R.K."/>
        </authorList>
    </citation>
    <scope>NUCLEOTIDE SEQUENCE [LARGE SCALE GENOMIC DNA]</scope>
    <source>
        <strain evidence="7">PB4641</strain>
    </source>
</reference>
<evidence type="ECO:0000256" key="3">
    <source>
        <dbReference type="ARBA" id="ARBA00022833"/>
    </source>
</evidence>
<feature type="domain" description="RING-type" evidence="6">
    <location>
        <begin position="242"/>
        <end position="287"/>
    </location>
</feature>
<accession>E3NBJ4</accession>
<dbReference type="OrthoDB" id="5876854at2759"/>
<feature type="transmembrane region" description="Helical" evidence="5">
    <location>
        <begin position="12"/>
        <end position="37"/>
    </location>
</feature>
<evidence type="ECO:0000256" key="4">
    <source>
        <dbReference type="PROSITE-ProRule" id="PRU00175"/>
    </source>
</evidence>
<keyword evidence="5" id="KW-0472">Membrane</keyword>
<keyword evidence="2 4" id="KW-0863">Zinc-finger</keyword>
<dbReference type="AlphaFoldDB" id="E3NBJ4"/>